<accession>A0ABR9BMV3</accession>
<keyword evidence="1" id="KW-0812">Transmembrane</keyword>
<proteinExistence type="predicted"/>
<protein>
    <recommendedName>
        <fullName evidence="4">DUF805 domain-containing protein</fullName>
    </recommendedName>
</protein>
<dbReference type="Proteomes" id="UP000649768">
    <property type="component" value="Unassembled WGS sequence"/>
</dbReference>
<reference evidence="2 3" key="1">
    <citation type="submission" date="2020-09" db="EMBL/GenBank/DDBJ databases">
        <title>Photobacterium sp. CAU 1568 isolated from sand of Sido Beach.</title>
        <authorList>
            <person name="Kim W."/>
        </authorList>
    </citation>
    <scope>NUCLEOTIDE SEQUENCE [LARGE SCALE GENOMIC DNA]</scope>
    <source>
        <strain evidence="2 3">CAU 1568</strain>
    </source>
</reference>
<evidence type="ECO:0000313" key="3">
    <source>
        <dbReference type="Proteomes" id="UP000649768"/>
    </source>
</evidence>
<gene>
    <name evidence="2" type="ORF">IFO68_14555</name>
</gene>
<keyword evidence="1" id="KW-0472">Membrane</keyword>
<feature type="transmembrane region" description="Helical" evidence="1">
    <location>
        <begin position="25"/>
        <end position="44"/>
    </location>
</feature>
<keyword evidence="3" id="KW-1185">Reference proteome</keyword>
<dbReference type="RefSeq" id="WP_192016575.1">
    <property type="nucleotide sequence ID" value="NZ_JACYTP010000009.1"/>
</dbReference>
<sequence>MRSSSPFPGQTDNIFRDKFCKWPRLMRYLVFISLLPPAFLVALVHTDAVNVNEVLIPSIIASALNMLLFFWGIILKVKARKHWYRNYHIGKTMLVALLPVIASSYLLLEQHEPKTAANHLAPRSVQLSVN</sequence>
<feature type="transmembrane region" description="Helical" evidence="1">
    <location>
        <begin position="56"/>
        <end position="77"/>
    </location>
</feature>
<evidence type="ECO:0008006" key="4">
    <source>
        <dbReference type="Google" id="ProtNLM"/>
    </source>
</evidence>
<name>A0ABR9BMV3_9GAMM</name>
<keyword evidence="1" id="KW-1133">Transmembrane helix</keyword>
<dbReference type="EMBL" id="JACYTP010000009">
    <property type="protein sequence ID" value="MBD8513901.1"/>
    <property type="molecule type" value="Genomic_DNA"/>
</dbReference>
<evidence type="ECO:0000256" key="1">
    <source>
        <dbReference type="SAM" id="Phobius"/>
    </source>
</evidence>
<comment type="caution">
    <text evidence="2">The sequence shown here is derived from an EMBL/GenBank/DDBJ whole genome shotgun (WGS) entry which is preliminary data.</text>
</comment>
<feature type="transmembrane region" description="Helical" evidence="1">
    <location>
        <begin position="89"/>
        <end position="108"/>
    </location>
</feature>
<organism evidence="2 3">
    <name type="scientific">Photobacterium arenosum</name>
    <dbReference type="NCBI Taxonomy" id="2774143"/>
    <lineage>
        <taxon>Bacteria</taxon>
        <taxon>Pseudomonadati</taxon>
        <taxon>Pseudomonadota</taxon>
        <taxon>Gammaproteobacteria</taxon>
        <taxon>Vibrionales</taxon>
        <taxon>Vibrionaceae</taxon>
        <taxon>Photobacterium</taxon>
    </lineage>
</organism>
<evidence type="ECO:0000313" key="2">
    <source>
        <dbReference type="EMBL" id="MBD8513901.1"/>
    </source>
</evidence>